<feature type="compositionally biased region" description="Acidic residues" evidence="1">
    <location>
        <begin position="356"/>
        <end position="372"/>
    </location>
</feature>
<dbReference type="Proteomes" id="UP000515161">
    <property type="component" value="Unplaced"/>
</dbReference>
<dbReference type="Pfam" id="PF15710">
    <property type="entry name" value="Brme1"/>
    <property type="match status" value="1"/>
</dbReference>
<keyword evidence="2" id="KW-1185">Reference proteome</keyword>
<dbReference type="InParanoid" id="A0A6P8VVR5"/>
<feature type="compositionally biased region" description="Polar residues" evidence="1">
    <location>
        <begin position="58"/>
        <end position="71"/>
    </location>
</feature>
<feature type="compositionally biased region" description="Basic and acidic residues" evidence="1">
    <location>
        <begin position="495"/>
        <end position="504"/>
    </location>
</feature>
<evidence type="ECO:0000313" key="2">
    <source>
        <dbReference type="Proteomes" id="UP000515161"/>
    </source>
</evidence>
<sequence>MAKGKAKINGSALLQPRSLRSRKRECPSEEISETVQASRHQQDTEGSTSAVDAKLLQSHPTSVQESTIISTRQHEAEGLSSLTKQDPDTYEKHSEATRVEVEAFEDQEETAVANHNNVSQPEEFKRNAGNEGNNIQKNQGEMTAEECNRSQTCTDQLQVFLAISEEGDKSALDEQMGAKENSQCDSEKKQEAIQARSRPSNVNMADVKELTKEAAAGLPAKKKRRMGMCGLTERERNHFLHTQKNGNKRQERVEKITICNNTADLVAQEEMISSSPLSSSSSIPAGSVTEQEEPDIQLESSHCGRQDREETEVLITVTTSDGTSAACDPMGESCEVEGVIAPGPEQTADTKSDPPPTEEEKEELLENPDQQEPEGSAAEIPAEKPQEPIEDGEDGSAAAEDQSPAFTLYSNPTQNEETENGDAMEAAVLQVNSDTRTSEKKEELTGGAGDGAEAGASPTDPQSGGSNTVKLCEAAALPSGSERKDSVSDGTKVQVKCDGDKEHSAGSTEPLQTWDTTDPFGSGYLDYVTDSQLNTISLSEVDVMEEEDLGSPDHEDATELICGLIRELSSLNRKVMATHRDLENLRRSSKTSRSSTR</sequence>
<organism evidence="2 3">
    <name type="scientific">Gymnodraco acuticeps</name>
    <name type="common">Antarctic dragonfish</name>
    <dbReference type="NCBI Taxonomy" id="8218"/>
    <lineage>
        <taxon>Eukaryota</taxon>
        <taxon>Metazoa</taxon>
        <taxon>Chordata</taxon>
        <taxon>Craniata</taxon>
        <taxon>Vertebrata</taxon>
        <taxon>Euteleostomi</taxon>
        <taxon>Actinopterygii</taxon>
        <taxon>Neopterygii</taxon>
        <taxon>Teleostei</taxon>
        <taxon>Neoteleostei</taxon>
        <taxon>Acanthomorphata</taxon>
        <taxon>Eupercaria</taxon>
        <taxon>Perciformes</taxon>
        <taxon>Notothenioidei</taxon>
        <taxon>Bathydraconidae</taxon>
        <taxon>Gymnodraco</taxon>
    </lineage>
</organism>
<dbReference type="AlphaFoldDB" id="A0A6P8VVR5"/>
<name>A0A6P8VVR5_GYMAC</name>
<dbReference type="GeneID" id="117561726"/>
<dbReference type="GO" id="GO:1990918">
    <property type="term" value="P:double-strand break repair involved in meiotic recombination"/>
    <property type="evidence" value="ECO:0007669"/>
    <property type="project" value="InterPro"/>
</dbReference>
<accession>A0A6P8VVR5</accession>
<feature type="compositionally biased region" description="Polar residues" evidence="1">
    <location>
        <begin position="505"/>
        <end position="516"/>
    </location>
</feature>
<dbReference type="FunCoup" id="A0A6P8VVR5">
    <property type="interactions" value="130"/>
</dbReference>
<feature type="compositionally biased region" description="Polar residues" evidence="1">
    <location>
        <begin position="404"/>
        <end position="415"/>
    </location>
</feature>
<proteinExistence type="predicted"/>
<dbReference type="OrthoDB" id="9940137at2759"/>
<gene>
    <name evidence="3" type="primary">LOC117561726</name>
</gene>
<evidence type="ECO:0000256" key="1">
    <source>
        <dbReference type="SAM" id="MobiDB-lite"/>
    </source>
</evidence>
<evidence type="ECO:0000313" key="3">
    <source>
        <dbReference type="RefSeq" id="XP_034095184.1"/>
    </source>
</evidence>
<feature type="compositionally biased region" description="Polar residues" evidence="1">
    <location>
        <begin position="459"/>
        <end position="469"/>
    </location>
</feature>
<protein>
    <submittedName>
        <fullName evidence="3">Uncharacterized protein LOC117561726</fullName>
    </submittedName>
</protein>
<feature type="compositionally biased region" description="Basic and acidic residues" evidence="1">
    <location>
        <begin position="85"/>
        <end position="101"/>
    </location>
</feature>
<dbReference type="RefSeq" id="XP_034095184.1">
    <property type="nucleotide sequence ID" value="XM_034239293.1"/>
</dbReference>
<dbReference type="KEGG" id="gacu:117561726"/>
<reference evidence="3" key="1">
    <citation type="submission" date="2025-08" db="UniProtKB">
        <authorList>
            <consortium name="RefSeq"/>
        </authorList>
    </citation>
    <scope>IDENTIFICATION</scope>
</reference>
<feature type="region of interest" description="Disordered" evidence="1">
    <location>
        <begin position="172"/>
        <end position="208"/>
    </location>
</feature>
<dbReference type="InterPro" id="IPR031441">
    <property type="entry name" value="Brme1"/>
</dbReference>
<feature type="region of interest" description="Disordered" evidence="1">
    <location>
        <begin position="578"/>
        <end position="597"/>
    </location>
</feature>
<feature type="compositionally biased region" description="Polar residues" evidence="1">
    <location>
        <begin position="130"/>
        <end position="141"/>
    </location>
</feature>
<feature type="region of interest" description="Disordered" evidence="1">
    <location>
        <begin position="1"/>
        <end position="150"/>
    </location>
</feature>
<feature type="compositionally biased region" description="Polar residues" evidence="1">
    <location>
        <begin position="33"/>
        <end position="50"/>
    </location>
</feature>
<feature type="compositionally biased region" description="Low complexity" evidence="1">
    <location>
        <begin position="272"/>
        <end position="284"/>
    </location>
</feature>
<feature type="region of interest" description="Disordered" evidence="1">
    <location>
        <begin position="270"/>
        <end position="518"/>
    </location>
</feature>